<keyword evidence="1" id="KW-0808">Transferase</keyword>
<dbReference type="PROSITE" id="PS00221">
    <property type="entry name" value="MIP"/>
    <property type="match status" value="1"/>
</dbReference>
<dbReference type="PANTHER" id="PTHR48050">
    <property type="entry name" value="STEROL 3-BETA-GLUCOSYLTRANSFERASE"/>
    <property type="match status" value="1"/>
</dbReference>
<name>A0ABY4I7L4_CHIFI</name>
<evidence type="ECO:0000313" key="1">
    <source>
        <dbReference type="EMBL" id="UPK71078.1"/>
    </source>
</evidence>
<dbReference type="SUPFAM" id="SSF53756">
    <property type="entry name" value="UDP-Glycosyltransferase/glycogen phosphorylase"/>
    <property type="match status" value="1"/>
</dbReference>
<protein>
    <submittedName>
        <fullName evidence="1">Glycosyl transferase</fullName>
    </submittedName>
</protein>
<evidence type="ECO:0000313" key="2">
    <source>
        <dbReference type="Proteomes" id="UP000830198"/>
    </source>
</evidence>
<sequence>MASFAFIVPPLMGHINPTLSLGAALLGRGHRVAWISLDASLADRLPQGGELLLVQYDQDDIAKKNSEQYLDQITKKNVSGIESIKFLYEEVLIPLNRFMFDGIITILQAFKPDVIINDHQLFAGAIAACRLHIPYATSVTAPAAIKMMEDLPGIHEWEIRQIVGLQQELGIPGERSVATSGALTLVYTSRHFFGDMSLPDHYKFVGPVIQHRQAANSFDWERFHRMGTHPRILVSIGTTFDHSYKKEFFGKVIEALSNEPVSVIVVSDTALFEAWPDNFLVQEKVPQLELLPYLDAVVCHGGHNTVCETLSHGLPLVVIPIAYDQSHVAGRVIHAESGVRLNYKRFKATHLKEAVWDVLSNPAYKAAAQRIRQSFEQAGGAATAIDLLEKLATPPSAGGLAFDRNRFYH</sequence>
<dbReference type="Gene3D" id="3.40.50.2000">
    <property type="entry name" value="Glycogen Phosphorylase B"/>
    <property type="match status" value="2"/>
</dbReference>
<dbReference type="RefSeq" id="WP_247813217.1">
    <property type="nucleotide sequence ID" value="NZ_CP095855.1"/>
</dbReference>
<gene>
    <name evidence="1" type="ORF">MYF79_07265</name>
</gene>
<dbReference type="Pfam" id="PF00201">
    <property type="entry name" value="UDPGT"/>
    <property type="match status" value="1"/>
</dbReference>
<reference evidence="1 2" key="1">
    <citation type="submission" date="2022-04" db="EMBL/GenBank/DDBJ databases">
        <title>The arsenic-methylating capacity of Chitinophaga filiformis YT5 during chitin decomposition.</title>
        <authorList>
            <person name="Chen G."/>
            <person name="Liang Y."/>
        </authorList>
    </citation>
    <scope>NUCLEOTIDE SEQUENCE [LARGE SCALE GENOMIC DNA]</scope>
    <source>
        <strain evidence="1 2">YT5</strain>
    </source>
</reference>
<organism evidence="1 2">
    <name type="scientific">Chitinophaga filiformis</name>
    <name type="common">Myxococcus filiformis</name>
    <name type="synonym">Flexibacter filiformis</name>
    <dbReference type="NCBI Taxonomy" id="104663"/>
    <lineage>
        <taxon>Bacteria</taxon>
        <taxon>Pseudomonadati</taxon>
        <taxon>Bacteroidota</taxon>
        <taxon>Chitinophagia</taxon>
        <taxon>Chitinophagales</taxon>
        <taxon>Chitinophagaceae</taxon>
        <taxon>Chitinophaga</taxon>
    </lineage>
</organism>
<dbReference type="GO" id="GO:0016740">
    <property type="term" value="F:transferase activity"/>
    <property type="evidence" value="ECO:0007669"/>
    <property type="project" value="UniProtKB-KW"/>
</dbReference>
<dbReference type="EMBL" id="CP095855">
    <property type="protein sequence ID" value="UPK71078.1"/>
    <property type="molecule type" value="Genomic_DNA"/>
</dbReference>
<accession>A0ABY4I7L4</accession>
<dbReference type="InterPro" id="IPR022357">
    <property type="entry name" value="MIP_CS"/>
</dbReference>
<dbReference type="InterPro" id="IPR050426">
    <property type="entry name" value="Glycosyltransferase_28"/>
</dbReference>
<keyword evidence="2" id="KW-1185">Reference proteome</keyword>
<dbReference type="PANTHER" id="PTHR48050:SF13">
    <property type="entry name" value="STEROL 3-BETA-GLUCOSYLTRANSFERASE UGT80A2"/>
    <property type="match status" value="1"/>
</dbReference>
<dbReference type="InterPro" id="IPR002213">
    <property type="entry name" value="UDP_glucos_trans"/>
</dbReference>
<proteinExistence type="predicted"/>
<dbReference type="CDD" id="cd03784">
    <property type="entry name" value="GT1_Gtf-like"/>
    <property type="match status" value="1"/>
</dbReference>
<dbReference type="Proteomes" id="UP000830198">
    <property type="component" value="Chromosome"/>
</dbReference>